<dbReference type="PANTHER" id="PTHR45947:SF14">
    <property type="entry name" value="SLL1723 PROTEIN"/>
    <property type="match status" value="1"/>
</dbReference>
<dbReference type="Gene3D" id="3.40.50.2000">
    <property type="entry name" value="Glycogen Phosphorylase B"/>
    <property type="match status" value="2"/>
</dbReference>
<evidence type="ECO:0000313" key="3">
    <source>
        <dbReference type="EMBL" id="MBP1930157.1"/>
    </source>
</evidence>
<organism evidence="3 4">
    <name type="scientific">Ammoniphilus resinae</name>
    <dbReference type="NCBI Taxonomy" id="861532"/>
    <lineage>
        <taxon>Bacteria</taxon>
        <taxon>Bacillati</taxon>
        <taxon>Bacillota</taxon>
        <taxon>Bacilli</taxon>
        <taxon>Bacillales</taxon>
        <taxon>Paenibacillaceae</taxon>
        <taxon>Aneurinibacillus group</taxon>
        <taxon>Ammoniphilus</taxon>
    </lineage>
</organism>
<evidence type="ECO:0000313" key="4">
    <source>
        <dbReference type="Proteomes" id="UP001519343"/>
    </source>
</evidence>
<proteinExistence type="predicted"/>
<dbReference type="Pfam" id="PF00534">
    <property type="entry name" value="Glycos_transf_1"/>
    <property type="match status" value="1"/>
</dbReference>
<dbReference type="SUPFAM" id="SSF53756">
    <property type="entry name" value="UDP-Glycosyltransferase/glycogen phosphorylase"/>
    <property type="match status" value="1"/>
</dbReference>
<dbReference type="InterPro" id="IPR028098">
    <property type="entry name" value="Glyco_trans_4-like_N"/>
</dbReference>
<dbReference type="RefSeq" id="WP_209807938.1">
    <property type="nucleotide sequence ID" value="NZ_JAGGKT010000001.1"/>
</dbReference>
<dbReference type="PANTHER" id="PTHR45947">
    <property type="entry name" value="SULFOQUINOVOSYL TRANSFERASE SQD2"/>
    <property type="match status" value="1"/>
</dbReference>
<comment type="caution">
    <text evidence="3">The sequence shown here is derived from an EMBL/GenBank/DDBJ whole genome shotgun (WGS) entry which is preliminary data.</text>
</comment>
<protein>
    <submittedName>
        <fullName evidence="3">Glycosyltransferase involved in cell wall biosynthesis</fullName>
    </submittedName>
</protein>
<feature type="domain" description="Glycosyltransferase subfamily 4-like N-terminal" evidence="2">
    <location>
        <begin position="78"/>
        <end position="175"/>
    </location>
</feature>
<accession>A0ABS4GJ89</accession>
<feature type="domain" description="Glycosyl transferase family 1" evidence="1">
    <location>
        <begin position="185"/>
        <end position="350"/>
    </location>
</feature>
<name>A0ABS4GJ89_9BACL</name>
<sequence length="373" mass="43198">MIASTVDKTIKDGIGMNPSRPRILHYKWSLDDGHVTPQIFRVDPYKGILLTREPKKKWKNAPYNNQLCSFEQLVSEPQKVIKKYNIKAVHVHHATLANKLLFLKKKHRLPLIVGFRGKDATSYPRKKKHLKILKKVFKTADLFLPVCHHLKNKIIKLGCPKNKIKVMYGGVDLSRFQYTPRIFPKEGPVHFLAVGRFVEKKGFGDLIDAFAKVHAKYSNTMLTLIGQGEYEKKYRKKIKKHGLERQVKLLSWVDYQKIQQVYQSAHIFCAPSCTDKEGNEEGIPNTLKEAMATGMPCIATRHAGIPEIMKNGVTGLLVRERKKKELAAAMERMIVSPQKWQEWGFNARKRIEAKFNQKKQLQKQKEFYDRLLR</sequence>
<reference evidence="3 4" key="1">
    <citation type="submission" date="2021-03" db="EMBL/GenBank/DDBJ databases">
        <title>Genomic Encyclopedia of Type Strains, Phase IV (KMG-IV): sequencing the most valuable type-strain genomes for metagenomic binning, comparative biology and taxonomic classification.</title>
        <authorList>
            <person name="Goeker M."/>
        </authorList>
    </citation>
    <scope>NUCLEOTIDE SEQUENCE [LARGE SCALE GENOMIC DNA]</scope>
    <source>
        <strain evidence="3 4">DSM 24738</strain>
    </source>
</reference>
<gene>
    <name evidence="3" type="ORF">J2Z37_000144</name>
</gene>
<dbReference type="Pfam" id="PF13439">
    <property type="entry name" value="Glyco_transf_4"/>
    <property type="match status" value="1"/>
</dbReference>
<dbReference type="Proteomes" id="UP001519343">
    <property type="component" value="Unassembled WGS sequence"/>
</dbReference>
<evidence type="ECO:0000259" key="1">
    <source>
        <dbReference type="Pfam" id="PF00534"/>
    </source>
</evidence>
<keyword evidence="4" id="KW-1185">Reference proteome</keyword>
<evidence type="ECO:0000259" key="2">
    <source>
        <dbReference type="Pfam" id="PF13439"/>
    </source>
</evidence>
<dbReference type="InterPro" id="IPR001296">
    <property type="entry name" value="Glyco_trans_1"/>
</dbReference>
<dbReference type="InterPro" id="IPR050194">
    <property type="entry name" value="Glycosyltransferase_grp1"/>
</dbReference>
<dbReference type="EMBL" id="JAGGKT010000001">
    <property type="protein sequence ID" value="MBP1930157.1"/>
    <property type="molecule type" value="Genomic_DNA"/>
</dbReference>